<evidence type="ECO:0000313" key="3">
    <source>
        <dbReference type="Proteomes" id="UP000807469"/>
    </source>
</evidence>
<organism evidence="2 3">
    <name type="scientific">Pholiota conissans</name>
    <dbReference type="NCBI Taxonomy" id="109636"/>
    <lineage>
        <taxon>Eukaryota</taxon>
        <taxon>Fungi</taxon>
        <taxon>Dikarya</taxon>
        <taxon>Basidiomycota</taxon>
        <taxon>Agaricomycotina</taxon>
        <taxon>Agaricomycetes</taxon>
        <taxon>Agaricomycetidae</taxon>
        <taxon>Agaricales</taxon>
        <taxon>Agaricineae</taxon>
        <taxon>Strophariaceae</taxon>
        <taxon>Pholiota</taxon>
    </lineage>
</organism>
<comment type="caution">
    <text evidence="2">The sequence shown here is derived from an EMBL/GenBank/DDBJ whole genome shotgun (WGS) entry which is preliminary data.</text>
</comment>
<proteinExistence type="predicted"/>
<dbReference type="EMBL" id="MU155131">
    <property type="protein sequence ID" value="KAF9486209.1"/>
    <property type="molecule type" value="Genomic_DNA"/>
</dbReference>
<protein>
    <submittedName>
        <fullName evidence="2">Uncharacterized protein</fullName>
    </submittedName>
</protein>
<accession>A0A9P5ZGX6</accession>
<evidence type="ECO:0000256" key="1">
    <source>
        <dbReference type="SAM" id="MobiDB-lite"/>
    </source>
</evidence>
<sequence length="102" mass="11752">MLHHDEYSSMAQRQRQSARTKHHTEYLIASHHFVARPHHAPFPRLCSLIMMSSTNLNCSRVACALTVKIPRGTRKIQSKHLCAGVCICFYHGRMVRRASLRI</sequence>
<evidence type="ECO:0000313" key="2">
    <source>
        <dbReference type="EMBL" id="KAF9486209.1"/>
    </source>
</evidence>
<dbReference type="Proteomes" id="UP000807469">
    <property type="component" value="Unassembled WGS sequence"/>
</dbReference>
<keyword evidence="3" id="KW-1185">Reference proteome</keyword>
<dbReference type="AlphaFoldDB" id="A0A9P5ZGX6"/>
<reference evidence="2" key="1">
    <citation type="submission" date="2020-11" db="EMBL/GenBank/DDBJ databases">
        <authorList>
            <consortium name="DOE Joint Genome Institute"/>
            <person name="Ahrendt S."/>
            <person name="Riley R."/>
            <person name="Andreopoulos W."/>
            <person name="Labutti K."/>
            <person name="Pangilinan J."/>
            <person name="Ruiz-Duenas F.J."/>
            <person name="Barrasa J.M."/>
            <person name="Sanchez-Garcia M."/>
            <person name="Camarero S."/>
            <person name="Miyauchi S."/>
            <person name="Serrano A."/>
            <person name="Linde D."/>
            <person name="Babiker R."/>
            <person name="Drula E."/>
            <person name="Ayuso-Fernandez I."/>
            <person name="Pacheco R."/>
            <person name="Padilla G."/>
            <person name="Ferreira P."/>
            <person name="Barriuso J."/>
            <person name="Kellner H."/>
            <person name="Castanera R."/>
            <person name="Alfaro M."/>
            <person name="Ramirez L."/>
            <person name="Pisabarro A.G."/>
            <person name="Kuo A."/>
            <person name="Tritt A."/>
            <person name="Lipzen A."/>
            <person name="He G."/>
            <person name="Yan M."/>
            <person name="Ng V."/>
            <person name="Cullen D."/>
            <person name="Martin F."/>
            <person name="Rosso M.-N."/>
            <person name="Henrissat B."/>
            <person name="Hibbett D."/>
            <person name="Martinez A.T."/>
            <person name="Grigoriev I.V."/>
        </authorList>
    </citation>
    <scope>NUCLEOTIDE SEQUENCE</scope>
    <source>
        <strain evidence="2">CIRM-BRFM 674</strain>
    </source>
</reference>
<feature type="region of interest" description="Disordered" evidence="1">
    <location>
        <begin position="1"/>
        <end position="20"/>
    </location>
</feature>
<gene>
    <name evidence="2" type="ORF">BDN70DRAFT_238430</name>
</gene>
<name>A0A9P5ZGX6_9AGAR</name>